<reference evidence="2" key="1">
    <citation type="journal article" date="2005" name="Nature">
        <title>The map-based sequence of the rice genome.</title>
        <authorList>
            <consortium name="International rice genome sequencing project (IRGSP)"/>
            <person name="Matsumoto T."/>
            <person name="Wu J."/>
            <person name="Kanamori H."/>
            <person name="Katayose Y."/>
            <person name="Fujisawa M."/>
            <person name="Namiki N."/>
            <person name="Mizuno H."/>
            <person name="Yamamoto K."/>
            <person name="Antonio B.A."/>
            <person name="Baba T."/>
            <person name="Sakata K."/>
            <person name="Nagamura Y."/>
            <person name="Aoki H."/>
            <person name="Arikawa K."/>
            <person name="Arita K."/>
            <person name="Bito T."/>
            <person name="Chiden Y."/>
            <person name="Fujitsuka N."/>
            <person name="Fukunaka R."/>
            <person name="Hamada M."/>
            <person name="Harada C."/>
            <person name="Hayashi A."/>
            <person name="Hijishita S."/>
            <person name="Honda M."/>
            <person name="Hosokawa S."/>
            <person name="Ichikawa Y."/>
            <person name="Idonuma A."/>
            <person name="Iijima M."/>
            <person name="Ikeda M."/>
            <person name="Ikeno M."/>
            <person name="Ito K."/>
            <person name="Ito S."/>
            <person name="Ito T."/>
            <person name="Ito Y."/>
            <person name="Ito Y."/>
            <person name="Iwabuchi A."/>
            <person name="Kamiya K."/>
            <person name="Karasawa W."/>
            <person name="Kurita K."/>
            <person name="Katagiri S."/>
            <person name="Kikuta A."/>
            <person name="Kobayashi H."/>
            <person name="Kobayashi N."/>
            <person name="Machita K."/>
            <person name="Maehara T."/>
            <person name="Masukawa M."/>
            <person name="Mizubayashi T."/>
            <person name="Mukai Y."/>
            <person name="Nagasaki H."/>
            <person name="Nagata Y."/>
            <person name="Naito S."/>
            <person name="Nakashima M."/>
            <person name="Nakama Y."/>
            <person name="Nakamichi Y."/>
            <person name="Nakamura M."/>
            <person name="Meguro A."/>
            <person name="Negishi M."/>
            <person name="Ohta I."/>
            <person name="Ohta T."/>
            <person name="Okamoto M."/>
            <person name="Ono N."/>
            <person name="Saji S."/>
            <person name="Sakaguchi M."/>
            <person name="Sakai K."/>
            <person name="Shibata M."/>
            <person name="Shimokawa T."/>
            <person name="Song J."/>
            <person name="Takazaki Y."/>
            <person name="Terasawa K."/>
            <person name="Tsugane M."/>
            <person name="Tsuji K."/>
            <person name="Ueda S."/>
            <person name="Waki K."/>
            <person name="Yamagata H."/>
            <person name="Yamamoto M."/>
            <person name="Yamamoto S."/>
            <person name="Yamane H."/>
            <person name="Yoshiki S."/>
            <person name="Yoshihara R."/>
            <person name="Yukawa K."/>
            <person name="Zhong H."/>
            <person name="Yano M."/>
            <person name="Yuan Q."/>
            <person name="Ouyang S."/>
            <person name="Liu J."/>
            <person name="Jones K.M."/>
            <person name="Gansberger K."/>
            <person name="Moffat K."/>
            <person name="Hill J."/>
            <person name="Bera J."/>
            <person name="Fadrosh D."/>
            <person name="Jin S."/>
            <person name="Johri S."/>
            <person name="Kim M."/>
            <person name="Overton L."/>
            <person name="Reardon M."/>
            <person name="Tsitrin T."/>
            <person name="Vuong H."/>
            <person name="Weaver B."/>
            <person name="Ciecko A."/>
            <person name="Tallon L."/>
            <person name="Jackson J."/>
            <person name="Pai G."/>
            <person name="Aken S.V."/>
            <person name="Utterback T."/>
            <person name="Reidmuller S."/>
            <person name="Feldblyum T."/>
            <person name="Hsiao J."/>
            <person name="Zismann V."/>
            <person name="Iobst S."/>
            <person name="de Vazeille A.R."/>
            <person name="Buell C.R."/>
            <person name="Ying K."/>
            <person name="Li Y."/>
            <person name="Lu T."/>
            <person name="Huang Y."/>
            <person name="Zhao Q."/>
            <person name="Feng Q."/>
            <person name="Zhang L."/>
            <person name="Zhu J."/>
            <person name="Weng Q."/>
            <person name="Mu J."/>
            <person name="Lu Y."/>
            <person name="Fan D."/>
            <person name="Liu Y."/>
            <person name="Guan J."/>
            <person name="Zhang Y."/>
            <person name="Yu S."/>
            <person name="Liu X."/>
            <person name="Zhang Y."/>
            <person name="Hong G."/>
            <person name="Han B."/>
            <person name="Choisne N."/>
            <person name="Demange N."/>
            <person name="Orjeda G."/>
            <person name="Samain S."/>
            <person name="Cattolico L."/>
            <person name="Pelletier E."/>
            <person name="Couloux A."/>
            <person name="Segurens B."/>
            <person name="Wincker P."/>
            <person name="D'Hont A."/>
            <person name="Scarpelli C."/>
            <person name="Weissenbach J."/>
            <person name="Salanoubat M."/>
            <person name="Quetier F."/>
            <person name="Yu Y."/>
            <person name="Kim H.R."/>
            <person name="Rambo T."/>
            <person name="Currie J."/>
            <person name="Collura K."/>
            <person name="Luo M."/>
            <person name="Yang T."/>
            <person name="Ammiraju J.S.S."/>
            <person name="Engler F."/>
            <person name="Soderlund C."/>
            <person name="Wing R.A."/>
            <person name="Palmer L.E."/>
            <person name="de la Bastide M."/>
            <person name="Spiegel L."/>
            <person name="Nascimento L."/>
            <person name="Zutavern T."/>
            <person name="O'Shaughnessy A."/>
            <person name="Dike S."/>
            <person name="Dedhia N."/>
            <person name="Preston R."/>
            <person name="Balija V."/>
            <person name="McCombie W.R."/>
            <person name="Chow T."/>
            <person name="Chen H."/>
            <person name="Chung M."/>
            <person name="Chen C."/>
            <person name="Shaw J."/>
            <person name="Wu H."/>
            <person name="Hsiao K."/>
            <person name="Chao Y."/>
            <person name="Chu M."/>
            <person name="Cheng C."/>
            <person name="Hour A."/>
            <person name="Lee P."/>
            <person name="Lin S."/>
            <person name="Lin Y."/>
            <person name="Liou J."/>
            <person name="Liu S."/>
            <person name="Hsing Y."/>
            <person name="Raghuvanshi S."/>
            <person name="Mohanty A."/>
            <person name="Bharti A.K."/>
            <person name="Gaur A."/>
            <person name="Gupta V."/>
            <person name="Kumar D."/>
            <person name="Ravi V."/>
            <person name="Vij S."/>
            <person name="Kapur A."/>
            <person name="Khurana P."/>
            <person name="Khurana P."/>
            <person name="Khurana J.P."/>
            <person name="Tyagi A.K."/>
            <person name="Gaikwad K."/>
            <person name="Singh A."/>
            <person name="Dalal V."/>
            <person name="Srivastava S."/>
            <person name="Dixit A."/>
            <person name="Pal A.K."/>
            <person name="Ghazi I.A."/>
            <person name="Yadav M."/>
            <person name="Pandit A."/>
            <person name="Bhargava A."/>
            <person name="Sureshbabu K."/>
            <person name="Batra K."/>
            <person name="Sharma T.R."/>
            <person name="Mohapatra T."/>
            <person name="Singh N.K."/>
            <person name="Messing J."/>
            <person name="Nelson A.B."/>
            <person name="Fuks G."/>
            <person name="Kavchok S."/>
            <person name="Keizer G."/>
            <person name="Linton E."/>
            <person name="Llaca V."/>
            <person name="Song R."/>
            <person name="Tanyolac B."/>
            <person name="Young S."/>
            <person name="Ho-Il K."/>
            <person name="Hahn J.H."/>
            <person name="Sangsakoo G."/>
            <person name="Vanavichit A."/>
            <person name="de Mattos Luiz.A.T."/>
            <person name="Zimmer P.D."/>
            <person name="Malone G."/>
            <person name="Dellagostin O."/>
            <person name="de Oliveira A.C."/>
            <person name="Bevan M."/>
            <person name="Bancroft I."/>
            <person name="Minx P."/>
            <person name="Cordum H."/>
            <person name="Wilson R."/>
            <person name="Cheng Z."/>
            <person name="Jin W."/>
            <person name="Jiang J."/>
            <person name="Leong S.A."/>
            <person name="Iwama H."/>
            <person name="Gojobori T."/>
            <person name="Itoh T."/>
            <person name="Niimura Y."/>
            <person name="Fujii Y."/>
            <person name="Habara T."/>
            <person name="Sakai H."/>
            <person name="Sato Y."/>
            <person name="Wilson G."/>
            <person name="Kumar K."/>
            <person name="McCouch S."/>
            <person name="Juretic N."/>
            <person name="Hoen D."/>
            <person name="Wright S."/>
            <person name="Bruskiewich R."/>
            <person name="Bureau T."/>
            <person name="Miyao A."/>
            <person name="Hirochika H."/>
            <person name="Nishikawa T."/>
            <person name="Kadowaki K."/>
            <person name="Sugiura M."/>
            <person name="Burr B."/>
            <person name="Sasaki T."/>
        </authorList>
    </citation>
    <scope>NUCLEOTIDE SEQUENCE [LARGE SCALE GENOMIC DNA]</scope>
    <source>
        <strain evidence="2">cv. Nipponbare</strain>
    </source>
</reference>
<dbReference type="Gramene" id="Os07t0534350-00">
    <property type="protein sequence ID" value="Os07t0534350-00"/>
    <property type="gene ID" value="Os07g0534350"/>
</dbReference>
<dbReference type="Proteomes" id="UP000059680">
    <property type="component" value="Chromosome 7"/>
</dbReference>
<protein>
    <submittedName>
        <fullName evidence="1">Os07g0534350 protein</fullName>
    </submittedName>
</protein>
<dbReference type="AlphaFoldDB" id="A0A0P0X6Q6"/>
<name>A0A0P0X6Q6_ORYSJ</name>
<proteinExistence type="predicted"/>
<dbReference type="InParanoid" id="A0A0P0X6Q6"/>
<reference evidence="1 2" key="3">
    <citation type="journal article" date="2013" name="Rice">
        <title>Improvement of the Oryza sativa Nipponbare reference genome using next generation sequence and optical map data.</title>
        <authorList>
            <person name="Kawahara Y."/>
            <person name="de la Bastide M."/>
            <person name="Hamilton J.P."/>
            <person name="Kanamori H."/>
            <person name="McCombie W.R."/>
            <person name="Ouyang S."/>
            <person name="Schwartz D.C."/>
            <person name="Tanaka T."/>
            <person name="Wu J."/>
            <person name="Zhou S."/>
            <person name="Childs K.L."/>
            <person name="Davidson R.M."/>
            <person name="Lin H."/>
            <person name="Quesada-Ocampo L."/>
            <person name="Vaillancourt B."/>
            <person name="Sakai H."/>
            <person name="Lee S.S."/>
            <person name="Kim J."/>
            <person name="Numa H."/>
            <person name="Itoh T."/>
            <person name="Buell C.R."/>
            <person name="Matsumoto T."/>
        </authorList>
    </citation>
    <scope>NUCLEOTIDE SEQUENCE [LARGE SCALE GENOMIC DNA]</scope>
    <source>
        <strain evidence="2">cv. Nipponbare</strain>
    </source>
</reference>
<reference evidence="1 2" key="2">
    <citation type="journal article" date="2013" name="Plant Cell Physiol.">
        <title>Rice Annotation Project Database (RAP-DB): an integrative and interactive database for rice genomics.</title>
        <authorList>
            <person name="Sakai H."/>
            <person name="Lee S.S."/>
            <person name="Tanaka T."/>
            <person name="Numa H."/>
            <person name="Kim J."/>
            <person name="Kawahara Y."/>
            <person name="Wakimoto H."/>
            <person name="Yang C.C."/>
            <person name="Iwamoto M."/>
            <person name="Abe T."/>
            <person name="Yamada Y."/>
            <person name="Muto A."/>
            <person name="Inokuchi H."/>
            <person name="Ikemura T."/>
            <person name="Matsumoto T."/>
            <person name="Sasaki T."/>
            <person name="Itoh T."/>
        </authorList>
    </citation>
    <scope>NUCLEOTIDE SEQUENCE [LARGE SCALE GENOMIC DNA]</scope>
    <source>
        <strain evidence="2">cv. Nipponbare</strain>
    </source>
</reference>
<accession>A0A0P0X6Q6</accession>
<sequence>MFIYTDSFRCIFVLTVCLLFWWCLIQSYLNQIFWPSQNPKFLESCHCPREYCLLLNPYEQHILVNDCEDIESLELSHQLCVDALTRLIVLLSQSLQNMN</sequence>
<dbReference type="PaxDb" id="39947-A0A0P0X6Q6"/>
<evidence type="ECO:0000313" key="1">
    <source>
        <dbReference type="EMBL" id="BAT01910.1"/>
    </source>
</evidence>
<evidence type="ECO:0000313" key="2">
    <source>
        <dbReference type="Proteomes" id="UP000059680"/>
    </source>
</evidence>
<gene>
    <name evidence="1" type="ordered locus">Os07g0534350</name>
    <name evidence="1" type="ORF">OSNPB_070534350</name>
</gene>
<keyword evidence="2" id="KW-1185">Reference proteome</keyword>
<organism evidence="1 2">
    <name type="scientific">Oryza sativa subsp. japonica</name>
    <name type="common">Rice</name>
    <dbReference type="NCBI Taxonomy" id="39947"/>
    <lineage>
        <taxon>Eukaryota</taxon>
        <taxon>Viridiplantae</taxon>
        <taxon>Streptophyta</taxon>
        <taxon>Embryophyta</taxon>
        <taxon>Tracheophyta</taxon>
        <taxon>Spermatophyta</taxon>
        <taxon>Magnoliopsida</taxon>
        <taxon>Liliopsida</taxon>
        <taxon>Poales</taxon>
        <taxon>Poaceae</taxon>
        <taxon>BOP clade</taxon>
        <taxon>Oryzoideae</taxon>
        <taxon>Oryzeae</taxon>
        <taxon>Oryzinae</taxon>
        <taxon>Oryza</taxon>
        <taxon>Oryza sativa</taxon>
    </lineage>
</organism>
<dbReference type="EMBL" id="AP014963">
    <property type="protein sequence ID" value="BAT01910.1"/>
    <property type="molecule type" value="Genomic_DNA"/>
</dbReference>